<protein>
    <submittedName>
        <fullName evidence="2">Kinesin-like protein KIF19</fullName>
    </submittedName>
</protein>
<feature type="transmembrane region" description="Helical" evidence="1">
    <location>
        <begin position="270"/>
        <end position="296"/>
    </location>
</feature>
<accession>A0ABP0LF54</accession>
<feature type="transmembrane region" description="Helical" evidence="1">
    <location>
        <begin position="428"/>
        <end position="447"/>
    </location>
</feature>
<proteinExistence type="predicted"/>
<dbReference type="Gene3D" id="1.20.1250.20">
    <property type="entry name" value="MFS general substrate transporter like domains"/>
    <property type="match status" value="1"/>
</dbReference>
<comment type="caution">
    <text evidence="2">The sequence shown here is derived from an EMBL/GenBank/DDBJ whole genome shotgun (WGS) entry which is preliminary data.</text>
</comment>
<keyword evidence="1" id="KW-0472">Membrane</keyword>
<keyword evidence="3" id="KW-1185">Reference proteome</keyword>
<evidence type="ECO:0000313" key="2">
    <source>
        <dbReference type="EMBL" id="CAK9037386.1"/>
    </source>
</evidence>
<dbReference type="InterPro" id="IPR036259">
    <property type="entry name" value="MFS_trans_sf"/>
</dbReference>
<feature type="transmembrane region" description="Helical" evidence="1">
    <location>
        <begin position="181"/>
        <end position="201"/>
    </location>
</feature>
<feature type="transmembrane region" description="Helical" evidence="1">
    <location>
        <begin position="148"/>
        <end position="169"/>
    </location>
</feature>
<feature type="transmembrane region" description="Helical" evidence="1">
    <location>
        <begin position="112"/>
        <end position="136"/>
    </location>
</feature>
<keyword evidence="1" id="KW-0812">Transmembrane</keyword>
<dbReference type="SUPFAM" id="SSF103473">
    <property type="entry name" value="MFS general substrate transporter"/>
    <property type="match status" value="1"/>
</dbReference>
<feature type="transmembrane region" description="Helical" evidence="1">
    <location>
        <begin position="207"/>
        <end position="230"/>
    </location>
</feature>
<dbReference type="Pfam" id="PF07690">
    <property type="entry name" value="MFS_1"/>
    <property type="match status" value="1"/>
</dbReference>
<dbReference type="InterPro" id="IPR011701">
    <property type="entry name" value="MFS"/>
</dbReference>
<reference evidence="2 3" key="1">
    <citation type="submission" date="2024-02" db="EMBL/GenBank/DDBJ databases">
        <authorList>
            <person name="Chen Y."/>
            <person name="Shah S."/>
            <person name="Dougan E. K."/>
            <person name="Thang M."/>
            <person name="Chan C."/>
        </authorList>
    </citation>
    <scope>NUCLEOTIDE SEQUENCE [LARGE SCALE GENOMIC DNA]</scope>
</reference>
<feature type="transmembrane region" description="Helical" evidence="1">
    <location>
        <begin position="333"/>
        <end position="351"/>
    </location>
</feature>
<organism evidence="2 3">
    <name type="scientific">Durusdinium trenchii</name>
    <dbReference type="NCBI Taxonomy" id="1381693"/>
    <lineage>
        <taxon>Eukaryota</taxon>
        <taxon>Sar</taxon>
        <taxon>Alveolata</taxon>
        <taxon>Dinophyceae</taxon>
        <taxon>Suessiales</taxon>
        <taxon>Symbiodiniaceae</taxon>
        <taxon>Durusdinium</taxon>
    </lineage>
</organism>
<dbReference type="EMBL" id="CAXAMM010015880">
    <property type="protein sequence ID" value="CAK9037386.1"/>
    <property type="molecule type" value="Genomic_DNA"/>
</dbReference>
<dbReference type="Proteomes" id="UP001642464">
    <property type="component" value="Unassembled WGS sequence"/>
</dbReference>
<sequence length="486" mass="52209">MSQLLVEDSRFGPRRVLLQLRPVWHIFLPYSLLSILFMLAVQLYGPFLRSMVKCAAKLQPGAFTGSAHCGDSNLVLSVAQAREGRLVALKLLVHAFAGPVLALLADSVGRRPVLLLGLGGFTVAFGLFASVAGLPVIHGSQSVMCMSFIVEGCTSAFDVVFLSVLADLAKSTTDRVTCFSVLYGVGAFGHAIALCFAARILRWELKNYAPVWVAMTMGMAGVTMLVLLCIPESLPSAQAKLRPQKLTLSKVMTSTAVQMRFLISNRFLQIWLTAVLFKSLAAGLGSIYASFTLAAYAWKPGDWQAATWPFEMISMGSLSLLGPLAARKRPESVISFTSIAGILTHGCQILAPFSALALVGPHLFSGLLAFARPVSAAFLSSMFPASQQAKVQALAHLVHDCGISVSMATFSGPWLFRPHLQGWDAARPFLFAGLLAALGNSMKLLLVQRMLRTQVGKPQMEMVSVSELAHASSKAVEADMAELTEC</sequence>
<feature type="transmembrane region" description="Helical" evidence="1">
    <location>
        <begin position="308"/>
        <end position="326"/>
    </location>
</feature>
<gene>
    <name evidence="2" type="ORF">SCF082_LOCUS22119</name>
</gene>
<name>A0ABP0LF54_9DINO</name>
<evidence type="ECO:0000256" key="1">
    <source>
        <dbReference type="SAM" id="Phobius"/>
    </source>
</evidence>
<evidence type="ECO:0000313" key="3">
    <source>
        <dbReference type="Proteomes" id="UP001642464"/>
    </source>
</evidence>
<keyword evidence="1" id="KW-1133">Transmembrane helix</keyword>
<feature type="transmembrane region" description="Helical" evidence="1">
    <location>
        <begin position="23"/>
        <end position="44"/>
    </location>
</feature>